<dbReference type="RefSeq" id="WP_346162157.1">
    <property type="nucleotide sequence ID" value="NZ_BAAAOQ010000003.1"/>
</dbReference>
<protein>
    <submittedName>
        <fullName evidence="2">Uncharacterized protein</fullName>
    </submittedName>
</protein>
<name>A0ABN3BDY0_9ACTN</name>
<sequence length="56" mass="6146">MPEPPRPVQPREDPGAADVRVLVQLGREEPPPIPEPVFVEPTYPDGTWTDGTDEPA</sequence>
<proteinExistence type="predicted"/>
<evidence type="ECO:0000313" key="2">
    <source>
        <dbReference type="EMBL" id="GAA2192680.1"/>
    </source>
</evidence>
<reference evidence="2 3" key="1">
    <citation type="journal article" date="2019" name="Int. J. Syst. Evol. Microbiol.">
        <title>The Global Catalogue of Microorganisms (GCM) 10K type strain sequencing project: providing services to taxonomists for standard genome sequencing and annotation.</title>
        <authorList>
            <consortium name="The Broad Institute Genomics Platform"/>
            <consortium name="The Broad Institute Genome Sequencing Center for Infectious Disease"/>
            <person name="Wu L."/>
            <person name="Ma J."/>
        </authorList>
    </citation>
    <scope>NUCLEOTIDE SEQUENCE [LARGE SCALE GENOMIC DNA]</scope>
    <source>
        <strain evidence="2 3">JCM 14924</strain>
    </source>
</reference>
<feature type="region of interest" description="Disordered" evidence="1">
    <location>
        <begin position="26"/>
        <end position="56"/>
    </location>
</feature>
<dbReference type="EMBL" id="BAAAOQ010000003">
    <property type="protein sequence ID" value="GAA2192680.1"/>
    <property type="molecule type" value="Genomic_DNA"/>
</dbReference>
<gene>
    <name evidence="2" type="ORF">GCM10009787_11290</name>
</gene>
<dbReference type="Proteomes" id="UP001501391">
    <property type="component" value="Unassembled WGS sequence"/>
</dbReference>
<comment type="caution">
    <text evidence="2">The sequence shown here is derived from an EMBL/GenBank/DDBJ whole genome shotgun (WGS) entry which is preliminary data.</text>
</comment>
<evidence type="ECO:0000313" key="3">
    <source>
        <dbReference type="Proteomes" id="UP001501391"/>
    </source>
</evidence>
<organism evidence="2 3">
    <name type="scientific">Streptomyces bangladeshensis</name>
    <dbReference type="NCBI Taxonomy" id="295352"/>
    <lineage>
        <taxon>Bacteria</taxon>
        <taxon>Bacillati</taxon>
        <taxon>Actinomycetota</taxon>
        <taxon>Actinomycetes</taxon>
        <taxon>Kitasatosporales</taxon>
        <taxon>Streptomycetaceae</taxon>
        <taxon>Streptomyces</taxon>
    </lineage>
</organism>
<keyword evidence="3" id="KW-1185">Reference proteome</keyword>
<accession>A0ABN3BDY0</accession>
<evidence type="ECO:0000256" key="1">
    <source>
        <dbReference type="SAM" id="MobiDB-lite"/>
    </source>
</evidence>